<comment type="caution">
    <text evidence="1">The sequence shown here is derived from an EMBL/GenBank/DDBJ whole genome shotgun (WGS) entry which is preliminary data.</text>
</comment>
<evidence type="ECO:0000313" key="1">
    <source>
        <dbReference type="EMBL" id="MFC5769812.1"/>
    </source>
</evidence>
<dbReference type="InterPro" id="IPR014915">
    <property type="entry name" value="Phage_TLS_TfmB"/>
</dbReference>
<dbReference type="Pfam" id="PF08809">
    <property type="entry name" value="DUF1799"/>
    <property type="match status" value="1"/>
</dbReference>
<organism evidence="1 2">
    <name type="scientific">Thauera sinica</name>
    <dbReference type="NCBI Taxonomy" id="2665146"/>
    <lineage>
        <taxon>Bacteria</taxon>
        <taxon>Pseudomonadati</taxon>
        <taxon>Pseudomonadota</taxon>
        <taxon>Betaproteobacteria</taxon>
        <taxon>Rhodocyclales</taxon>
        <taxon>Zoogloeaceae</taxon>
        <taxon>Thauera</taxon>
    </lineage>
</organism>
<dbReference type="RefSeq" id="WP_385961146.1">
    <property type="nucleotide sequence ID" value="NZ_JBHSOG010000042.1"/>
</dbReference>
<sequence length="76" mass="8891">MPVYAHNWPAFRIWRATWRQWRYVSLGMAGATRAGLDWAQVESVMRMQRILPRQRTAICEALAEMETAALEVLSKR</sequence>
<reference evidence="2" key="1">
    <citation type="journal article" date="2019" name="Int. J. Syst. Evol. Microbiol.">
        <title>The Global Catalogue of Microorganisms (GCM) 10K type strain sequencing project: providing services to taxonomists for standard genome sequencing and annotation.</title>
        <authorList>
            <consortium name="The Broad Institute Genomics Platform"/>
            <consortium name="The Broad Institute Genome Sequencing Center for Infectious Disease"/>
            <person name="Wu L."/>
            <person name="Ma J."/>
        </authorList>
    </citation>
    <scope>NUCLEOTIDE SEQUENCE [LARGE SCALE GENOMIC DNA]</scope>
    <source>
        <strain evidence="2">SHR3</strain>
    </source>
</reference>
<keyword evidence="2" id="KW-1185">Reference proteome</keyword>
<dbReference type="EMBL" id="JBHSOG010000042">
    <property type="protein sequence ID" value="MFC5769812.1"/>
    <property type="molecule type" value="Genomic_DNA"/>
</dbReference>
<evidence type="ECO:0000313" key="2">
    <source>
        <dbReference type="Proteomes" id="UP001595974"/>
    </source>
</evidence>
<accession>A0ABW1ARM6</accession>
<name>A0ABW1ARM6_9RHOO</name>
<dbReference type="Proteomes" id="UP001595974">
    <property type="component" value="Unassembled WGS sequence"/>
</dbReference>
<protein>
    <submittedName>
        <fullName evidence="1">DUF1799 domain-containing protein</fullName>
    </submittedName>
</protein>
<proteinExistence type="predicted"/>
<gene>
    <name evidence="1" type="ORF">ACFPTN_10550</name>
</gene>